<feature type="domain" description="Glycosyltransferase 2-like" evidence="1">
    <location>
        <begin position="7"/>
        <end position="124"/>
    </location>
</feature>
<dbReference type="InterPro" id="IPR001173">
    <property type="entry name" value="Glyco_trans_2-like"/>
</dbReference>
<dbReference type="GO" id="GO:0016740">
    <property type="term" value="F:transferase activity"/>
    <property type="evidence" value="ECO:0007669"/>
    <property type="project" value="UniProtKB-KW"/>
</dbReference>
<accession>A0A157T107</accession>
<dbReference type="EMBL" id="LT549890">
    <property type="protein sequence ID" value="SAI84939.1"/>
    <property type="molecule type" value="Genomic_DNA"/>
</dbReference>
<gene>
    <name evidence="2" type="ORF">SSOP1_1385</name>
</gene>
<protein>
    <submittedName>
        <fullName evidence="2">Glycosyltransferase family 2</fullName>
    </submittedName>
</protein>
<keyword evidence="2" id="KW-0808">Transferase</keyword>
<evidence type="ECO:0000313" key="3">
    <source>
        <dbReference type="Proteomes" id="UP000076770"/>
    </source>
</evidence>
<dbReference type="AlphaFoldDB" id="A0A157T107"/>
<dbReference type="InterPro" id="IPR029044">
    <property type="entry name" value="Nucleotide-diphossugar_trans"/>
</dbReference>
<name>A0A157T107_SACSO</name>
<reference evidence="3" key="1">
    <citation type="submission" date="2016-04" db="EMBL/GenBank/DDBJ databases">
        <authorList>
            <person name="Shah S.A."/>
            <person name="Garrett R.A."/>
        </authorList>
    </citation>
    <scope>NUCLEOTIDE SEQUENCE [LARGE SCALE GENOMIC DNA]</scope>
    <source>
        <strain evidence="3">ATCC 35091 / DSM 1616 / JCM 8930 / NBRC 15331 / P1</strain>
    </source>
</reference>
<dbReference type="CDD" id="cd00761">
    <property type="entry name" value="Glyco_tranf_GTA_type"/>
    <property type="match status" value="1"/>
</dbReference>
<dbReference type="Pfam" id="PF00535">
    <property type="entry name" value="Glycos_transf_2"/>
    <property type="match status" value="1"/>
</dbReference>
<dbReference type="Proteomes" id="UP000076770">
    <property type="component" value="Chromosome i"/>
</dbReference>
<dbReference type="PATRIC" id="fig|2287.9.peg.1412"/>
<evidence type="ECO:0000259" key="1">
    <source>
        <dbReference type="Pfam" id="PF00535"/>
    </source>
</evidence>
<dbReference type="Gene3D" id="3.90.550.10">
    <property type="entry name" value="Spore Coat Polysaccharide Biosynthesis Protein SpsA, Chain A"/>
    <property type="match status" value="1"/>
</dbReference>
<dbReference type="SUPFAM" id="SSF53448">
    <property type="entry name" value="Nucleotide-diphospho-sugar transferases"/>
    <property type="match status" value="1"/>
</dbReference>
<proteinExistence type="predicted"/>
<organism evidence="2 3">
    <name type="scientific">Saccharolobus solfataricus</name>
    <name type="common">Sulfolobus solfataricus</name>
    <dbReference type="NCBI Taxonomy" id="2287"/>
    <lineage>
        <taxon>Archaea</taxon>
        <taxon>Thermoproteota</taxon>
        <taxon>Thermoprotei</taxon>
        <taxon>Sulfolobales</taxon>
        <taxon>Sulfolobaceae</taxon>
        <taxon>Saccharolobus</taxon>
    </lineage>
</organism>
<sequence length="193" mass="23021">MNYCIYATVFNNAPTLEESVKSVWRSDVTIVITDNYSTDSTWERLLELRKDYNLVLYRLKSTRGKGRGYSLKHCPENSITTYFDLDMRYNESFHKILEWAPRDKKILVNLVNGFVVKRETILEKGSWRDLNRAEDWEIVSRVGFDYFVPALIHAELRNELAREKRYAKGLKYYGRRCFVDCFRIVQKVYKLFV</sequence>
<evidence type="ECO:0000313" key="2">
    <source>
        <dbReference type="EMBL" id="SAI84939.1"/>
    </source>
</evidence>